<evidence type="ECO:0000313" key="6">
    <source>
        <dbReference type="Proteomes" id="UP000070355"/>
    </source>
</evidence>
<dbReference type="PATRIC" id="fig|1379.3.peg.1798"/>
<dbReference type="EMBL" id="LSDC01000134">
    <property type="protein sequence ID" value="KXB57265.1"/>
    <property type="molecule type" value="Genomic_DNA"/>
</dbReference>
<dbReference type="PANTHER" id="PTHR38445:SF9">
    <property type="entry name" value="HTH-TYPE TRANSCRIPTIONAL REPRESSOR YTRA"/>
    <property type="match status" value="1"/>
</dbReference>
<accession>A0A133ZPA1</accession>
<name>A0A133ZPA1_9BACL</name>
<dbReference type="AlphaFoldDB" id="A0A133ZPA1"/>
<sequence>MAMYGTLRKEVTMFQIDSLSEKPIYKQIVDQIKSMISKNLLQEGDKLPSVREFSKMLSVNVSTIQKAFQQLESEKIITTIVGRGTFITNNFDNIVPNYELIDSIIEDLVREVKIRGISEEDLLEKIKLEFRKGD</sequence>
<dbReference type="Gene3D" id="1.10.10.10">
    <property type="entry name" value="Winged helix-like DNA-binding domain superfamily/Winged helix DNA-binding domain"/>
    <property type="match status" value="1"/>
</dbReference>
<comment type="caution">
    <text evidence="5">The sequence shown here is derived from an EMBL/GenBank/DDBJ whole genome shotgun (WGS) entry which is preliminary data.</text>
</comment>
<gene>
    <name evidence="5" type="ORF">HMPREF3186_01805</name>
</gene>
<dbReference type="SUPFAM" id="SSF46785">
    <property type="entry name" value="Winged helix' DNA-binding domain"/>
    <property type="match status" value="1"/>
</dbReference>
<dbReference type="GO" id="GO:0003700">
    <property type="term" value="F:DNA-binding transcription factor activity"/>
    <property type="evidence" value="ECO:0007669"/>
    <property type="project" value="InterPro"/>
</dbReference>
<organism evidence="5 6">
    <name type="scientific">Gemella haemolysans</name>
    <dbReference type="NCBI Taxonomy" id="1379"/>
    <lineage>
        <taxon>Bacteria</taxon>
        <taxon>Bacillati</taxon>
        <taxon>Bacillota</taxon>
        <taxon>Bacilli</taxon>
        <taxon>Bacillales</taxon>
        <taxon>Gemellaceae</taxon>
        <taxon>Gemella</taxon>
    </lineage>
</organism>
<dbReference type="GO" id="GO:0003677">
    <property type="term" value="F:DNA binding"/>
    <property type="evidence" value="ECO:0007669"/>
    <property type="project" value="UniProtKB-KW"/>
</dbReference>
<dbReference type="SMART" id="SM00345">
    <property type="entry name" value="HTH_GNTR"/>
    <property type="match status" value="1"/>
</dbReference>
<dbReference type="InterPro" id="IPR036390">
    <property type="entry name" value="WH_DNA-bd_sf"/>
</dbReference>
<dbReference type="PANTHER" id="PTHR38445">
    <property type="entry name" value="HTH-TYPE TRANSCRIPTIONAL REPRESSOR YTRA"/>
    <property type="match status" value="1"/>
</dbReference>
<dbReference type="InterPro" id="IPR036388">
    <property type="entry name" value="WH-like_DNA-bd_sf"/>
</dbReference>
<keyword evidence="1" id="KW-0805">Transcription regulation</keyword>
<dbReference type="InterPro" id="IPR000524">
    <property type="entry name" value="Tscrpt_reg_HTH_GntR"/>
</dbReference>
<keyword evidence="3" id="KW-0804">Transcription</keyword>
<proteinExistence type="predicted"/>
<evidence type="ECO:0000259" key="4">
    <source>
        <dbReference type="PROSITE" id="PS50949"/>
    </source>
</evidence>
<dbReference type="PROSITE" id="PS50949">
    <property type="entry name" value="HTH_GNTR"/>
    <property type="match status" value="1"/>
</dbReference>
<evidence type="ECO:0000256" key="3">
    <source>
        <dbReference type="ARBA" id="ARBA00023163"/>
    </source>
</evidence>
<keyword evidence="2" id="KW-0238">DNA-binding</keyword>
<dbReference type="CDD" id="cd07377">
    <property type="entry name" value="WHTH_GntR"/>
    <property type="match status" value="1"/>
</dbReference>
<evidence type="ECO:0000313" key="5">
    <source>
        <dbReference type="EMBL" id="KXB57265.1"/>
    </source>
</evidence>
<feature type="domain" description="HTH gntR-type" evidence="4">
    <location>
        <begin position="22"/>
        <end position="90"/>
    </location>
</feature>
<dbReference type="Proteomes" id="UP000070355">
    <property type="component" value="Unassembled WGS sequence"/>
</dbReference>
<protein>
    <submittedName>
        <fullName evidence="5">Transcriptional regulator, GntR family</fullName>
    </submittedName>
</protein>
<evidence type="ECO:0000256" key="1">
    <source>
        <dbReference type="ARBA" id="ARBA00023015"/>
    </source>
</evidence>
<reference evidence="6" key="1">
    <citation type="submission" date="2016-01" db="EMBL/GenBank/DDBJ databases">
        <authorList>
            <person name="Mitreva M."/>
            <person name="Pepin K.H."/>
            <person name="Mihindukulasuriya K.A."/>
            <person name="Fulton R."/>
            <person name="Fronick C."/>
            <person name="O'Laughlin M."/>
            <person name="Miner T."/>
            <person name="Herter B."/>
            <person name="Rosa B.A."/>
            <person name="Cordes M."/>
            <person name="Tomlinson C."/>
            <person name="Wollam A."/>
            <person name="Palsikar V.B."/>
            <person name="Mardis E.R."/>
            <person name="Wilson R.K."/>
        </authorList>
    </citation>
    <scope>NUCLEOTIDE SEQUENCE [LARGE SCALE GENOMIC DNA]</scope>
    <source>
        <strain evidence="6">DNF01167</strain>
    </source>
</reference>
<dbReference type="STRING" id="1379.HMPREF3186_01805"/>
<dbReference type="Pfam" id="PF00392">
    <property type="entry name" value="GntR"/>
    <property type="match status" value="1"/>
</dbReference>
<evidence type="ECO:0000256" key="2">
    <source>
        <dbReference type="ARBA" id="ARBA00023125"/>
    </source>
</evidence>